<gene>
    <name evidence="1" type="ORF">GV64_00515</name>
</gene>
<organism evidence="1 2">
    <name type="scientific">Endozoicomonas elysicola</name>
    <dbReference type="NCBI Taxonomy" id="305900"/>
    <lineage>
        <taxon>Bacteria</taxon>
        <taxon>Pseudomonadati</taxon>
        <taxon>Pseudomonadota</taxon>
        <taxon>Gammaproteobacteria</taxon>
        <taxon>Oceanospirillales</taxon>
        <taxon>Endozoicomonadaceae</taxon>
        <taxon>Endozoicomonas</taxon>
    </lineage>
</organism>
<name>A0A081K5J1_9GAMM</name>
<dbReference type="PANTHER" id="PTHR36169:SF1">
    <property type="entry name" value="ACETATE KINASE EUTQ"/>
    <property type="match status" value="1"/>
</dbReference>
<comment type="caution">
    <text evidence="1">The sequence shown here is derived from an EMBL/GenBank/DDBJ whole genome shotgun (WGS) entry which is preliminary data.</text>
</comment>
<dbReference type="InterPro" id="IPR011051">
    <property type="entry name" value="RmlC_Cupin_sf"/>
</dbReference>
<evidence type="ECO:0000313" key="2">
    <source>
        <dbReference type="Proteomes" id="UP000027997"/>
    </source>
</evidence>
<dbReference type="InterPro" id="IPR010424">
    <property type="entry name" value="EutQ"/>
</dbReference>
<keyword evidence="2" id="KW-1185">Reference proteome</keyword>
<accession>A0A081K5J1</accession>
<dbReference type="Pfam" id="PF06249">
    <property type="entry name" value="EutQ"/>
    <property type="match status" value="1"/>
</dbReference>
<dbReference type="SUPFAM" id="SSF51182">
    <property type="entry name" value="RmlC-like cupins"/>
    <property type="match status" value="1"/>
</dbReference>
<dbReference type="EMBL" id="JOJP01000001">
    <property type="protein sequence ID" value="KEI69417.1"/>
    <property type="molecule type" value="Genomic_DNA"/>
</dbReference>
<dbReference type="STRING" id="305900.GV64_00515"/>
<dbReference type="RefSeq" id="WP_020582493.1">
    <property type="nucleotide sequence ID" value="NZ_JOJP01000001.1"/>
</dbReference>
<protein>
    <submittedName>
        <fullName evidence="1">Ethanolamine utilization protein</fullName>
    </submittedName>
</protein>
<reference evidence="1 2" key="1">
    <citation type="submission" date="2014-06" db="EMBL/GenBank/DDBJ databases">
        <title>Whole Genome Sequences of Three Symbiotic Endozoicomonas Bacteria.</title>
        <authorList>
            <person name="Neave M.J."/>
            <person name="Apprill A."/>
            <person name="Voolstra C.R."/>
        </authorList>
    </citation>
    <scope>NUCLEOTIDE SEQUENCE [LARGE SCALE GENOMIC DNA]</scope>
    <source>
        <strain evidence="1 2">DSM 22380</strain>
    </source>
</reference>
<proteinExistence type="predicted"/>
<dbReference type="InterPro" id="IPR014710">
    <property type="entry name" value="RmlC-like_jellyroll"/>
</dbReference>
<dbReference type="eggNOG" id="COG4766">
    <property type="taxonomic scope" value="Bacteria"/>
</dbReference>
<dbReference type="AlphaFoldDB" id="A0A081K5J1"/>
<evidence type="ECO:0000313" key="1">
    <source>
        <dbReference type="EMBL" id="KEI69417.1"/>
    </source>
</evidence>
<dbReference type="PANTHER" id="PTHR36169">
    <property type="entry name" value="ETHANOLAMINE UTILIZATION PROTEIN EUTQ"/>
    <property type="match status" value="1"/>
</dbReference>
<dbReference type="Proteomes" id="UP000027997">
    <property type="component" value="Unassembled WGS sequence"/>
</dbReference>
<sequence>MNQITPEALEQIIRKVVAEQLTKQAAAPEFEKHADPSGVAVIKAPTVKCKPFDTGNPGDKVFITDILDLDESPRLGCGMMEIHQTTFEWTLEYDEVDYIVEGTLKIIIDGREVVGHAGDVMFIPKGSTIQFSAPDFARFMFVAYPANWEEIARQKQQ</sequence>
<dbReference type="CDD" id="cd02228">
    <property type="entry name" value="cupin_EutQ"/>
    <property type="match status" value="1"/>
</dbReference>
<dbReference type="Gene3D" id="2.60.120.10">
    <property type="entry name" value="Jelly Rolls"/>
    <property type="match status" value="1"/>
</dbReference>